<keyword evidence="4 10" id="KW-0436">Ligase</keyword>
<dbReference type="GO" id="GO:0004814">
    <property type="term" value="F:arginine-tRNA ligase activity"/>
    <property type="evidence" value="ECO:0007669"/>
    <property type="project" value="InterPro"/>
</dbReference>
<dbReference type="PANTHER" id="PTHR30075">
    <property type="entry name" value="GLYCYL-TRNA SYNTHETASE"/>
    <property type="match status" value="1"/>
</dbReference>
<protein>
    <recommendedName>
        <fullName evidence="10">Glycine--tRNA ligase beta subunit</fullName>
        <ecNumber evidence="10">6.1.1.14</ecNumber>
    </recommendedName>
    <alternativeName>
        <fullName evidence="10">Glycyl-tRNA synthetase beta subunit</fullName>
        <shortName evidence="10">GlyRS</shortName>
    </alternativeName>
</protein>
<proteinExistence type="inferred from homology"/>
<dbReference type="EMBL" id="JQBZ01000025">
    <property type="protein sequence ID" value="KRN88860.1"/>
    <property type="molecule type" value="Genomic_DNA"/>
</dbReference>
<keyword evidence="3 10" id="KW-0963">Cytoplasm</keyword>
<gene>
    <name evidence="10" type="primary">glyS</name>
    <name evidence="12" type="ORF">IV53_GL000830</name>
</gene>
<reference evidence="12 13" key="1">
    <citation type="journal article" date="2015" name="Genome Announc.">
        <title>Expanding the biotechnology potential of lactobacilli through comparative genomics of 213 strains and associated genera.</title>
        <authorList>
            <person name="Sun Z."/>
            <person name="Harris H.M."/>
            <person name="McCann A."/>
            <person name="Guo C."/>
            <person name="Argimon S."/>
            <person name="Zhang W."/>
            <person name="Yang X."/>
            <person name="Jeffery I.B."/>
            <person name="Cooney J.C."/>
            <person name="Kagawa T.F."/>
            <person name="Liu W."/>
            <person name="Song Y."/>
            <person name="Salvetti E."/>
            <person name="Wrobel A."/>
            <person name="Rasinkangas P."/>
            <person name="Parkhill J."/>
            <person name="Rea M.C."/>
            <person name="O'Sullivan O."/>
            <person name="Ritari J."/>
            <person name="Douillard F.P."/>
            <person name="Paul Ross R."/>
            <person name="Yang R."/>
            <person name="Briner A.E."/>
            <person name="Felis G.E."/>
            <person name="de Vos W.M."/>
            <person name="Barrangou R."/>
            <person name="Klaenhammer T.R."/>
            <person name="Caufield P.W."/>
            <person name="Cui Y."/>
            <person name="Zhang H."/>
            <person name="O'Toole P.W."/>
        </authorList>
    </citation>
    <scope>NUCLEOTIDE SEQUENCE [LARGE SCALE GENOMIC DNA]</scope>
    <source>
        <strain evidence="12 13">DSM 22408</strain>
    </source>
</reference>
<dbReference type="PRINTS" id="PR01045">
    <property type="entry name" value="TRNASYNTHGB"/>
</dbReference>
<evidence type="ECO:0000256" key="7">
    <source>
        <dbReference type="ARBA" id="ARBA00022917"/>
    </source>
</evidence>
<evidence type="ECO:0000256" key="5">
    <source>
        <dbReference type="ARBA" id="ARBA00022741"/>
    </source>
</evidence>
<evidence type="ECO:0000256" key="9">
    <source>
        <dbReference type="ARBA" id="ARBA00047937"/>
    </source>
</evidence>
<keyword evidence="5 10" id="KW-0547">Nucleotide-binding</keyword>
<dbReference type="Pfam" id="PF02092">
    <property type="entry name" value="tRNA_synt_2f"/>
    <property type="match status" value="1"/>
</dbReference>
<evidence type="ECO:0000256" key="3">
    <source>
        <dbReference type="ARBA" id="ARBA00022490"/>
    </source>
</evidence>
<accession>A0A0R2KPJ7</accession>
<comment type="caution">
    <text evidence="12">The sequence shown here is derived from an EMBL/GenBank/DDBJ whole genome shotgun (WGS) entry which is preliminary data.</text>
</comment>
<dbReference type="GO" id="GO:0006420">
    <property type="term" value="P:arginyl-tRNA aminoacylation"/>
    <property type="evidence" value="ECO:0007669"/>
    <property type="project" value="InterPro"/>
</dbReference>
<keyword evidence="6 10" id="KW-0067">ATP-binding</keyword>
<dbReference type="Pfam" id="PF05746">
    <property type="entry name" value="DALR_1"/>
    <property type="match status" value="1"/>
</dbReference>
<dbReference type="PROSITE" id="PS50861">
    <property type="entry name" value="AA_TRNA_LIGASE_II_GLYAB"/>
    <property type="match status" value="1"/>
</dbReference>
<evidence type="ECO:0000256" key="6">
    <source>
        <dbReference type="ARBA" id="ARBA00022840"/>
    </source>
</evidence>
<organism evidence="12 13">
    <name type="scientific">Ligilactobacillus ceti DSM 22408</name>
    <dbReference type="NCBI Taxonomy" id="1122146"/>
    <lineage>
        <taxon>Bacteria</taxon>
        <taxon>Bacillati</taxon>
        <taxon>Bacillota</taxon>
        <taxon>Bacilli</taxon>
        <taxon>Lactobacillales</taxon>
        <taxon>Lactobacillaceae</taxon>
        <taxon>Ligilactobacillus</taxon>
    </lineage>
</organism>
<evidence type="ECO:0000256" key="1">
    <source>
        <dbReference type="ARBA" id="ARBA00004496"/>
    </source>
</evidence>
<dbReference type="SUPFAM" id="SSF109604">
    <property type="entry name" value="HD-domain/PDEase-like"/>
    <property type="match status" value="1"/>
</dbReference>
<keyword evidence="13" id="KW-1185">Reference proteome</keyword>
<evidence type="ECO:0000256" key="2">
    <source>
        <dbReference type="ARBA" id="ARBA00008226"/>
    </source>
</evidence>
<evidence type="ECO:0000256" key="4">
    <source>
        <dbReference type="ARBA" id="ARBA00022598"/>
    </source>
</evidence>
<dbReference type="PANTHER" id="PTHR30075:SF2">
    <property type="entry name" value="GLYCINE--TRNA LIGASE, CHLOROPLASTIC_MITOCHONDRIAL 2"/>
    <property type="match status" value="1"/>
</dbReference>
<keyword evidence="8 10" id="KW-0030">Aminoacyl-tRNA synthetase</keyword>
<comment type="catalytic activity">
    <reaction evidence="9 10">
        <text>tRNA(Gly) + glycine + ATP = glycyl-tRNA(Gly) + AMP + diphosphate</text>
        <dbReference type="Rhea" id="RHEA:16013"/>
        <dbReference type="Rhea" id="RHEA-COMP:9664"/>
        <dbReference type="Rhea" id="RHEA-COMP:9683"/>
        <dbReference type="ChEBI" id="CHEBI:30616"/>
        <dbReference type="ChEBI" id="CHEBI:33019"/>
        <dbReference type="ChEBI" id="CHEBI:57305"/>
        <dbReference type="ChEBI" id="CHEBI:78442"/>
        <dbReference type="ChEBI" id="CHEBI:78522"/>
        <dbReference type="ChEBI" id="CHEBI:456215"/>
        <dbReference type="EC" id="6.1.1.14"/>
    </reaction>
</comment>
<dbReference type="GO" id="GO:0005829">
    <property type="term" value="C:cytosol"/>
    <property type="evidence" value="ECO:0007669"/>
    <property type="project" value="TreeGrafter"/>
</dbReference>
<dbReference type="Proteomes" id="UP000051500">
    <property type="component" value="Unassembled WGS sequence"/>
</dbReference>
<comment type="subcellular location">
    <subcellularLocation>
        <location evidence="1 10">Cytoplasm</location>
    </subcellularLocation>
</comment>
<dbReference type="InterPro" id="IPR015944">
    <property type="entry name" value="Gly-tRNA-synth_bsu"/>
</dbReference>
<dbReference type="OrthoDB" id="9775440at2"/>
<evidence type="ECO:0000256" key="8">
    <source>
        <dbReference type="ARBA" id="ARBA00023146"/>
    </source>
</evidence>
<dbReference type="GO" id="GO:0004820">
    <property type="term" value="F:glycine-tRNA ligase activity"/>
    <property type="evidence" value="ECO:0007669"/>
    <property type="project" value="UniProtKB-UniRule"/>
</dbReference>
<name>A0A0R2KPJ7_9LACO</name>
<evidence type="ECO:0000313" key="13">
    <source>
        <dbReference type="Proteomes" id="UP000051500"/>
    </source>
</evidence>
<dbReference type="InterPro" id="IPR008909">
    <property type="entry name" value="DALR_anticod-bd"/>
</dbReference>
<sequence>MTQTFLLEIGLEEMPAHVVTPSVEQLVEKMSNFLKEERLDFSEIKSYSTPRRLAVEVVGLADKQADIQEEAKGPAKKIALDAEGNWSKAAQGFARGQGVTTDDIFFKELKGVEYVYVNKFIAGKSAQEVLQGVKEVVMDLKFPTMMRWGSNDFEYIRPIQWLVALLDNEVIDFEILTVKTGKTTRGHRFLGETTEIADATAYPAALEAQSVIADAAVRKEMIREQINALAKERNWKVDIDEDLLEEVNNLVEYPTVFAGSFADEYLQVPDEVLITSMKDHQRFFYVMNQDNELLPFFISVRNGNADHLENVIAGNEKVLTARLEDAEFFFKEDQTHTIADYVERLKNVTFHEKIGTIYEKMARVKLIAAYLAEKLGLTEQEQADVARAAEIYKFDLVTGMVGEFSELQGVMGEIYATLQGERPAVAQAIREEYMPTSAQGELPASQVGAVLSIADKLDTLQTFFAAGMIPSGSNDPYALRRQAQGLIRIIIDRGWDNGLVTLHEMAQTVAKEGGDLYRGDLFANQAVEDEFIMERVRKMLLQRGVRHDIVAAVVANPDNSFVKIMQAAQILENHLADEDFKETIEALTRVIRLAKKAPEFAVDAQVDQALFENESEKALYLALEHLTTEYQSLDLDGKYEALHALREVINAYFDETMIMVDDEKVKNNRLLVLSRLAALTSVFGDLTELNVK</sequence>
<dbReference type="GO" id="GO:0006426">
    <property type="term" value="P:glycyl-tRNA aminoacylation"/>
    <property type="evidence" value="ECO:0007669"/>
    <property type="project" value="UniProtKB-UniRule"/>
</dbReference>
<dbReference type="HAMAP" id="MF_00255">
    <property type="entry name" value="Gly_tRNA_synth_beta"/>
    <property type="match status" value="1"/>
</dbReference>
<dbReference type="NCBIfam" id="TIGR00211">
    <property type="entry name" value="glyS"/>
    <property type="match status" value="1"/>
</dbReference>
<dbReference type="AlphaFoldDB" id="A0A0R2KPJ7"/>
<dbReference type="PATRIC" id="fig|1122146.4.peg.860"/>
<dbReference type="RefSeq" id="WP_027107260.1">
    <property type="nucleotide sequence ID" value="NZ_JQBZ01000025.1"/>
</dbReference>
<dbReference type="GO" id="GO:0005524">
    <property type="term" value="F:ATP binding"/>
    <property type="evidence" value="ECO:0007669"/>
    <property type="project" value="UniProtKB-UniRule"/>
</dbReference>
<evidence type="ECO:0000313" key="12">
    <source>
        <dbReference type="EMBL" id="KRN88860.1"/>
    </source>
</evidence>
<comment type="similarity">
    <text evidence="2 10">Belongs to the class-II aminoacyl-tRNA synthetase family.</text>
</comment>
<dbReference type="STRING" id="1122146.IV53_GL000830"/>
<feature type="domain" description="DALR anticodon binding" evidence="11">
    <location>
        <begin position="585"/>
        <end position="676"/>
    </location>
</feature>
<keyword evidence="7 10" id="KW-0648">Protein biosynthesis</keyword>
<dbReference type="EC" id="6.1.1.14" evidence="10"/>
<dbReference type="eggNOG" id="COG0751">
    <property type="taxonomic scope" value="Bacteria"/>
</dbReference>
<evidence type="ECO:0000256" key="10">
    <source>
        <dbReference type="HAMAP-Rule" id="MF_00255"/>
    </source>
</evidence>
<evidence type="ECO:0000259" key="11">
    <source>
        <dbReference type="Pfam" id="PF05746"/>
    </source>
</evidence>
<comment type="subunit">
    <text evidence="10">Tetramer of two alpha and two beta subunits.</text>
</comment>
<dbReference type="InterPro" id="IPR006194">
    <property type="entry name" value="Gly-tRNA-synth_heterodimer"/>
</dbReference>